<dbReference type="FunFam" id="4.10.1250.10:FF:000001">
    <property type="entry name" value="Aminomethyltransferase"/>
    <property type="match status" value="1"/>
</dbReference>
<dbReference type="eggNOG" id="COG0404">
    <property type="taxonomic scope" value="Bacteria"/>
</dbReference>
<dbReference type="Gene3D" id="4.10.1250.10">
    <property type="entry name" value="Aminomethyltransferase fragment"/>
    <property type="match status" value="1"/>
</dbReference>
<dbReference type="RefSeq" id="WP_024266389.1">
    <property type="nucleotide sequence ID" value="NC_023035.1"/>
</dbReference>
<dbReference type="InterPro" id="IPR028896">
    <property type="entry name" value="GcvT/YgfZ/DmdA"/>
</dbReference>
<sequence>MKQKTTVLHSWHKAHGGKMVDFAGYEMPVQYAAGSRQEHLAVRRSAGLFDISHMGRLYVRCRDNEDIKAYERLISSHVSSMETSTGSYGLLCRHDGGILDDIFHFRLEEDSWLLVVNAANHQKDLDWIRTEAPELQVEDITGKIGMLALQGPESLKILSRAGYEEKVKSIPQRNQVSRGNLFEDGIFTRTGYTGEDGVEIYAPTEKIEQIADALLQAAEKEKIECPPCGLAARDSLRFEPGYPLYGHELTEEITPREATMKWTCKLDDGDPDFIGKEAIRQRYAENDDFHRLRTVKMLDRGMPRQDMKVVDAQGNDIGWVASGIASPSLDGFYANIFIRKSASQTGNRVYIEIRGSRKEAEIVKRPLYRVL</sequence>
<dbReference type="PIRSF" id="PIRSF006487">
    <property type="entry name" value="GcvT"/>
    <property type="match status" value="1"/>
</dbReference>
<organism evidence="10 11">
    <name type="scientific">Salinispira pacifica</name>
    <dbReference type="NCBI Taxonomy" id="1307761"/>
    <lineage>
        <taxon>Bacteria</taxon>
        <taxon>Pseudomonadati</taxon>
        <taxon>Spirochaetota</taxon>
        <taxon>Spirochaetia</taxon>
        <taxon>Spirochaetales</taxon>
        <taxon>Spirochaetaceae</taxon>
        <taxon>Salinispira</taxon>
    </lineage>
</organism>
<keyword evidence="10" id="KW-0489">Methyltransferase</keyword>
<evidence type="ECO:0000313" key="10">
    <source>
        <dbReference type="EMBL" id="AHC13456.1"/>
    </source>
</evidence>
<dbReference type="EC" id="2.1.2.10" evidence="2"/>
<evidence type="ECO:0000259" key="9">
    <source>
        <dbReference type="Pfam" id="PF08669"/>
    </source>
</evidence>
<dbReference type="InterPro" id="IPR006222">
    <property type="entry name" value="GCVT_N"/>
</dbReference>
<dbReference type="Proteomes" id="UP000018680">
    <property type="component" value="Chromosome"/>
</dbReference>
<dbReference type="InterPro" id="IPR029043">
    <property type="entry name" value="GcvT/YgfZ_C"/>
</dbReference>
<dbReference type="GO" id="GO:0005960">
    <property type="term" value="C:glycine cleavage complex"/>
    <property type="evidence" value="ECO:0007669"/>
    <property type="project" value="InterPro"/>
</dbReference>
<comment type="catalytic activity">
    <reaction evidence="6">
        <text>N(6)-[(R)-S(8)-aminomethyldihydrolipoyl]-L-lysyl-[protein] + (6S)-5,6,7,8-tetrahydrofolate = N(6)-[(R)-dihydrolipoyl]-L-lysyl-[protein] + (6R)-5,10-methylene-5,6,7,8-tetrahydrofolate + NH4(+)</text>
        <dbReference type="Rhea" id="RHEA:16945"/>
        <dbReference type="Rhea" id="RHEA-COMP:10475"/>
        <dbReference type="Rhea" id="RHEA-COMP:10492"/>
        <dbReference type="ChEBI" id="CHEBI:15636"/>
        <dbReference type="ChEBI" id="CHEBI:28938"/>
        <dbReference type="ChEBI" id="CHEBI:57453"/>
        <dbReference type="ChEBI" id="CHEBI:83100"/>
        <dbReference type="ChEBI" id="CHEBI:83143"/>
        <dbReference type="EC" id="2.1.2.10"/>
    </reaction>
</comment>
<dbReference type="NCBIfam" id="TIGR00528">
    <property type="entry name" value="gcvT"/>
    <property type="match status" value="1"/>
</dbReference>
<dbReference type="Pfam" id="PF01571">
    <property type="entry name" value="GCV_T"/>
    <property type="match status" value="1"/>
</dbReference>
<dbReference type="InterPro" id="IPR013977">
    <property type="entry name" value="GcvT_C"/>
</dbReference>
<dbReference type="GO" id="GO:0008483">
    <property type="term" value="F:transaminase activity"/>
    <property type="evidence" value="ECO:0007669"/>
    <property type="project" value="UniProtKB-KW"/>
</dbReference>
<dbReference type="InterPro" id="IPR006223">
    <property type="entry name" value="GcvT"/>
</dbReference>
<evidence type="ECO:0000256" key="4">
    <source>
        <dbReference type="ARBA" id="ARBA00022679"/>
    </source>
</evidence>
<evidence type="ECO:0000256" key="1">
    <source>
        <dbReference type="ARBA" id="ARBA00008609"/>
    </source>
</evidence>
<dbReference type="SUPFAM" id="SSF101790">
    <property type="entry name" value="Aminomethyltransferase beta-barrel domain"/>
    <property type="match status" value="1"/>
</dbReference>
<name>V5WE71_9SPIO</name>
<dbReference type="EMBL" id="CP006939">
    <property type="protein sequence ID" value="AHC13456.1"/>
    <property type="molecule type" value="Genomic_DNA"/>
</dbReference>
<feature type="domain" description="GCVT N-terminal" evidence="8">
    <location>
        <begin position="8"/>
        <end position="267"/>
    </location>
</feature>
<keyword evidence="3" id="KW-0032">Aminotransferase</keyword>
<evidence type="ECO:0000313" key="11">
    <source>
        <dbReference type="Proteomes" id="UP000018680"/>
    </source>
</evidence>
<evidence type="ECO:0000256" key="3">
    <source>
        <dbReference type="ARBA" id="ARBA00022576"/>
    </source>
</evidence>
<dbReference type="GO" id="GO:0004047">
    <property type="term" value="F:aminomethyltransferase activity"/>
    <property type="evidence" value="ECO:0007669"/>
    <property type="project" value="UniProtKB-EC"/>
</dbReference>
<dbReference type="Gene3D" id="2.40.30.110">
    <property type="entry name" value="Aminomethyltransferase beta-barrel domains"/>
    <property type="match status" value="1"/>
</dbReference>
<dbReference type="Gene3D" id="3.30.70.1400">
    <property type="entry name" value="Aminomethyltransferase beta-barrel domains"/>
    <property type="match status" value="1"/>
</dbReference>
<protein>
    <recommendedName>
        <fullName evidence="2">aminomethyltransferase</fullName>
        <ecNumber evidence="2">2.1.2.10</ecNumber>
    </recommendedName>
    <alternativeName>
        <fullName evidence="5">Glycine cleavage system T protein</fullName>
    </alternativeName>
</protein>
<keyword evidence="4 10" id="KW-0808">Transferase</keyword>
<proteinExistence type="inferred from homology"/>
<evidence type="ECO:0000256" key="7">
    <source>
        <dbReference type="PIRSR" id="PIRSR006487-1"/>
    </source>
</evidence>
<comment type="similarity">
    <text evidence="1">Belongs to the GcvT family.</text>
</comment>
<feature type="binding site" evidence="7">
    <location>
        <position position="199"/>
    </location>
    <ligand>
        <name>substrate</name>
    </ligand>
</feature>
<dbReference type="AlphaFoldDB" id="V5WE71"/>
<dbReference type="KEGG" id="slr:L21SP2_0010"/>
<dbReference type="STRING" id="1307761.L21SP2_0010"/>
<dbReference type="NCBIfam" id="NF001567">
    <property type="entry name" value="PRK00389.1"/>
    <property type="match status" value="1"/>
</dbReference>
<dbReference type="PATRIC" id="fig|1307761.3.peg.10"/>
<evidence type="ECO:0000259" key="8">
    <source>
        <dbReference type="Pfam" id="PF01571"/>
    </source>
</evidence>
<dbReference type="PANTHER" id="PTHR43757:SF2">
    <property type="entry name" value="AMINOMETHYLTRANSFERASE, MITOCHONDRIAL"/>
    <property type="match status" value="1"/>
</dbReference>
<feature type="domain" description="Aminomethyltransferase C-terminal" evidence="9">
    <location>
        <begin position="291"/>
        <end position="368"/>
    </location>
</feature>
<reference evidence="10 11" key="1">
    <citation type="journal article" date="2015" name="Stand. Genomic Sci.">
        <title>Complete genome sequence and description of Salinispira pacifica gen. nov., sp. nov., a novel spirochaete isolated form a hypersaline microbial mat.</title>
        <authorList>
            <person name="Ben Hania W."/>
            <person name="Joseph M."/>
            <person name="Schumann P."/>
            <person name="Bunk B."/>
            <person name="Fiebig A."/>
            <person name="Sproer C."/>
            <person name="Klenk H.P."/>
            <person name="Fardeau M.L."/>
            <person name="Spring S."/>
        </authorList>
    </citation>
    <scope>NUCLEOTIDE SEQUENCE [LARGE SCALE GENOMIC DNA]</scope>
    <source>
        <strain evidence="10 11">L21-RPul-D2</strain>
    </source>
</reference>
<accession>V5WE71</accession>
<evidence type="ECO:0000256" key="6">
    <source>
        <dbReference type="ARBA" id="ARBA00047665"/>
    </source>
</evidence>
<dbReference type="GO" id="GO:0032259">
    <property type="term" value="P:methylation"/>
    <property type="evidence" value="ECO:0007669"/>
    <property type="project" value="UniProtKB-KW"/>
</dbReference>
<dbReference type="GO" id="GO:0006546">
    <property type="term" value="P:glycine catabolic process"/>
    <property type="evidence" value="ECO:0007669"/>
    <property type="project" value="InterPro"/>
</dbReference>
<keyword evidence="11" id="KW-1185">Reference proteome</keyword>
<dbReference type="InterPro" id="IPR027266">
    <property type="entry name" value="TrmE/GcvT-like"/>
</dbReference>
<dbReference type="HOGENOM" id="CLU_007884_10_2_12"/>
<dbReference type="GO" id="GO:0008168">
    <property type="term" value="F:methyltransferase activity"/>
    <property type="evidence" value="ECO:0007669"/>
    <property type="project" value="UniProtKB-KW"/>
</dbReference>
<dbReference type="PANTHER" id="PTHR43757">
    <property type="entry name" value="AMINOMETHYLTRANSFERASE"/>
    <property type="match status" value="1"/>
</dbReference>
<evidence type="ECO:0000256" key="5">
    <source>
        <dbReference type="ARBA" id="ARBA00031395"/>
    </source>
</evidence>
<dbReference type="Pfam" id="PF08669">
    <property type="entry name" value="GCV_T_C"/>
    <property type="match status" value="1"/>
</dbReference>
<dbReference type="Gene3D" id="3.30.1360.120">
    <property type="entry name" value="Probable tRNA modification gtpase trme, domain 1"/>
    <property type="match status" value="1"/>
</dbReference>
<dbReference type="OrthoDB" id="9774591at2"/>
<gene>
    <name evidence="10" type="ORF">L21SP2_0010</name>
</gene>
<evidence type="ECO:0000256" key="2">
    <source>
        <dbReference type="ARBA" id="ARBA00012616"/>
    </source>
</evidence>
<dbReference type="SUPFAM" id="SSF103025">
    <property type="entry name" value="Folate-binding domain"/>
    <property type="match status" value="1"/>
</dbReference>